<dbReference type="PANTHER" id="PTHR12149:SF8">
    <property type="entry name" value="PROTEIN-RIBULOSAMINE 3-KINASE"/>
    <property type="match status" value="1"/>
</dbReference>
<evidence type="ECO:0000313" key="9">
    <source>
        <dbReference type="EMBL" id="ACO14948.1"/>
    </source>
</evidence>
<dbReference type="AlphaFoldDB" id="C1C0Z5"/>
<dbReference type="EMBL" id="BT080524">
    <property type="protein sequence ID" value="ACO14948.1"/>
    <property type="molecule type" value="mRNA"/>
</dbReference>
<name>C1C0Z5_CALCM</name>
<organism evidence="9">
    <name type="scientific">Caligus clemensi</name>
    <name type="common">Sea louse</name>
    <dbReference type="NCBI Taxonomy" id="344056"/>
    <lineage>
        <taxon>Eukaryota</taxon>
        <taxon>Metazoa</taxon>
        <taxon>Ecdysozoa</taxon>
        <taxon>Arthropoda</taxon>
        <taxon>Crustacea</taxon>
        <taxon>Multicrustacea</taxon>
        <taxon>Hexanauplia</taxon>
        <taxon>Copepoda</taxon>
        <taxon>Siphonostomatoida</taxon>
        <taxon>Caligidae</taxon>
        <taxon>Caligus</taxon>
    </lineage>
</organism>
<evidence type="ECO:0000256" key="3">
    <source>
        <dbReference type="ARBA" id="ARBA00022679"/>
    </source>
</evidence>
<dbReference type="GO" id="GO:0005524">
    <property type="term" value="F:ATP binding"/>
    <property type="evidence" value="ECO:0007669"/>
    <property type="project" value="UniProtKB-KW"/>
</dbReference>
<dbReference type="Gene3D" id="3.90.1200.10">
    <property type="match status" value="1"/>
</dbReference>
<dbReference type="Pfam" id="PF03881">
    <property type="entry name" value="Fructosamin_kin"/>
    <property type="match status" value="1"/>
</dbReference>
<dbReference type="EC" id="2.7.1.172" evidence="2"/>
<comment type="similarity">
    <text evidence="1 8">Belongs to the fructosamine kinase family.</text>
</comment>
<dbReference type="FunFam" id="3.30.200.20:FF:000264">
    <property type="entry name" value="Protein-ribulosamine 3-kinase, chloroplastic"/>
    <property type="match status" value="1"/>
</dbReference>
<protein>
    <recommendedName>
        <fullName evidence="2">protein-ribulosamine 3-kinase</fullName>
        <ecNumber evidence="2">2.7.1.172</ecNumber>
    </recommendedName>
</protein>
<evidence type="ECO:0000256" key="8">
    <source>
        <dbReference type="PIRNR" id="PIRNR006221"/>
    </source>
</evidence>
<dbReference type="PANTHER" id="PTHR12149">
    <property type="entry name" value="FRUCTOSAMINE 3 KINASE-RELATED PROTEIN"/>
    <property type="match status" value="1"/>
</dbReference>
<dbReference type="InterPro" id="IPR016477">
    <property type="entry name" value="Fructo-/Ketosamine-3-kinase"/>
</dbReference>
<gene>
    <name evidence="9" type="primary">KT3K</name>
</gene>
<dbReference type="GO" id="GO:0005737">
    <property type="term" value="C:cytoplasm"/>
    <property type="evidence" value="ECO:0007669"/>
    <property type="project" value="UniProtKB-ARBA"/>
</dbReference>
<proteinExistence type="evidence at transcript level"/>
<dbReference type="PIRSF" id="PIRSF006221">
    <property type="entry name" value="Ketosamine-3-kinase"/>
    <property type="match status" value="1"/>
</dbReference>
<evidence type="ECO:0000256" key="2">
    <source>
        <dbReference type="ARBA" id="ARBA00011961"/>
    </source>
</evidence>
<evidence type="ECO:0000256" key="6">
    <source>
        <dbReference type="ARBA" id="ARBA00022840"/>
    </source>
</evidence>
<reference evidence="9" key="1">
    <citation type="submission" date="2009-03" db="EMBL/GenBank/DDBJ databases">
        <title>Caligus clemensi ESTs and full-length cDNAs.</title>
        <authorList>
            <person name="Yasuike M."/>
            <person name="von Schalburg K."/>
            <person name="Cooper G."/>
            <person name="Leong J."/>
            <person name="Jones S.R.M."/>
            <person name="Koop B.F."/>
        </authorList>
    </citation>
    <scope>NUCLEOTIDE SEQUENCE</scope>
    <source>
        <tissue evidence="9">Whole</tissue>
    </source>
</reference>
<dbReference type="GO" id="GO:0102193">
    <property type="term" value="F:protein-ribulosamine 3-kinase activity"/>
    <property type="evidence" value="ECO:0007669"/>
    <property type="project" value="UniProtKB-EC"/>
</dbReference>
<accession>C1C0Z5</accession>
<keyword evidence="4" id="KW-0547">Nucleotide-binding</keyword>
<keyword evidence="3 8" id="KW-0808">Transferase</keyword>
<evidence type="ECO:0000256" key="4">
    <source>
        <dbReference type="ARBA" id="ARBA00022741"/>
    </source>
</evidence>
<comment type="catalytic activity">
    <reaction evidence="7">
        <text>N(6)-D-ribulosyl-L-lysyl-[protein] + ATP = N(6)-(3-O-phospho-D-ribulosyl)-L-lysyl-[protein] + ADP + H(+)</text>
        <dbReference type="Rhea" id="RHEA:48432"/>
        <dbReference type="Rhea" id="RHEA-COMP:12103"/>
        <dbReference type="Rhea" id="RHEA-COMP:12104"/>
        <dbReference type="ChEBI" id="CHEBI:15378"/>
        <dbReference type="ChEBI" id="CHEBI:30616"/>
        <dbReference type="ChEBI" id="CHEBI:90418"/>
        <dbReference type="ChEBI" id="CHEBI:90420"/>
        <dbReference type="ChEBI" id="CHEBI:456216"/>
        <dbReference type="EC" id="2.7.1.172"/>
    </reaction>
    <physiologicalReaction direction="left-to-right" evidence="7">
        <dbReference type="Rhea" id="RHEA:48433"/>
    </physiologicalReaction>
</comment>
<evidence type="ECO:0000256" key="7">
    <source>
        <dbReference type="ARBA" id="ARBA00048655"/>
    </source>
</evidence>
<keyword evidence="5 8" id="KW-0418">Kinase</keyword>
<dbReference type="SUPFAM" id="SSF56112">
    <property type="entry name" value="Protein kinase-like (PK-like)"/>
    <property type="match status" value="1"/>
</dbReference>
<evidence type="ECO:0000256" key="1">
    <source>
        <dbReference type="ARBA" id="ARBA00009460"/>
    </source>
</evidence>
<evidence type="ECO:0000256" key="5">
    <source>
        <dbReference type="ARBA" id="ARBA00022777"/>
    </source>
</evidence>
<dbReference type="Gene3D" id="3.30.200.20">
    <property type="entry name" value="Phosphorylase Kinase, domain 1"/>
    <property type="match status" value="1"/>
</dbReference>
<dbReference type="InterPro" id="IPR011009">
    <property type="entry name" value="Kinase-like_dom_sf"/>
</dbReference>
<sequence>MEDILKDTLGLTFVKRQMSMLGGYISQGNVFDSSAGTLFVEKYSKVQGSVMFNGEYKSLKAIESTGTVRVPRPIKVFEDSENSYIVMEYLDMKSMYSDQYATFGNQLAKLHLHNIELQRKDPMKYVSKFGFHCQTCCGLLPQKNDWESNWITFFTSKIEEQMERLRVEYDDEEAEDLWTLGQWNIKNLFEGITVKPSLLHGDLWSGNAGQLDDGSPVTYDAASFYGHHEYDLGIAGMFGGFSKSFYDSYHEVIPKAPGFDKRNQVYQLFHYLNHWNHFGDGYRQQSIALLKKLSKY</sequence>
<dbReference type="GO" id="GO:0016301">
    <property type="term" value="F:kinase activity"/>
    <property type="evidence" value="ECO:0007669"/>
    <property type="project" value="UniProtKB-UniRule"/>
</dbReference>
<keyword evidence="6" id="KW-0067">ATP-binding</keyword>